<dbReference type="AlphaFoldDB" id="A0AAV6ZA86"/>
<evidence type="ECO:0000313" key="2">
    <source>
        <dbReference type="Proteomes" id="UP000824782"/>
    </source>
</evidence>
<dbReference type="EMBL" id="WNYA01002522">
    <property type="protein sequence ID" value="KAG8544155.1"/>
    <property type="molecule type" value="Genomic_DNA"/>
</dbReference>
<organism evidence="1 2">
    <name type="scientific">Engystomops pustulosus</name>
    <name type="common">Tungara frog</name>
    <name type="synonym">Physalaemus pustulosus</name>
    <dbReference type="NCBI Taxonomy" id="76066"/>
    <lineage>
        <taxon>Eukaryota</taxon>
        <taxon>Metazoa</taxon>
        <taxon>Chordata</taxon>
        <taxon>Craniata</taxon>
        <taxon>Vertebrata</taxon>
        <taxon>Euteleostomi</taxon>
        <taxon>Amphibia</taxon>
        <taxon>Batrachia</taxon>
        <taxon>Anura</taxon>
        <taxon>Neobatrachia</taxon>
        <taxon>Hyloidea</taxon>
        <taxon>Leptodactylidae</taxon>
        <taxon>Leiuperinae</taxon>
        <taxon>Engystomops</taxon>
    </lineage>
</organism>
<protein>
    <submittedName>
        <fullName evidence="1">Uncharacterized protein</fullName>
    </submittedName>
</protein>
<reference evidence="1" key="1">
    <citation type="thesis" date="2020" institute="ProQuest LLC" country="789 East Eisenhower Parkway, Ann Arbor, MI, USA">
        <title>Comparative Genomics and Chromosome Evolution.</title>
        <authorList>
            <person name="Mudd A.B."/>
        </authorList>
    </citation>
    <scope>NUCLEOTIDE SEQUENCE</scope>
    <source>
        <strain evidence="1">237g6f4</strain>
        <tissue evidence="1">Blood</tissue>
    </source>
</reference>
<proteinExistence type="predicted"/>
<comment type="caution">
    <text evidence="1">The sequence shown here is derived from an EMBL/GenBank/DDBJ whole genome shotgun (WGS) entry which is preliminary data.</text>
</comment>
<keyword evidence="2" id="KW-1185">Reference proteome</keyword>
<accession>A0AAV6ZA86</accession>
<name>A0AAV6ZA86_ENGPU</name>
<evidence type="ECO:0000313" key="1">
    <source>
        <dbReference type="EMBL" id="KAG8544155.1"/>
    </source>
</evidence>
<dbReference type="Proteomes" id="UP000824782">
    <property type="component" value="Unassembled WGS sequence"/>
</dbReference>
<gene>
    <name evidence="1" type="ORF">GDO81_023002</name>
</gene>
<sequence length="98" mass="10727">MIGTDTHVMGDLLLLPKIFCCLSQVLMGNSELSSAAEKSQVKHMEETDISGPTIISAESPSHGRFYMYITSLLISSHSSVLQARRRMVVGLMTAQRVS</sequence>